<accession>A0A914UPL5</accession>
<evidence type="ECO:0000259" key="2">
    <source>
        <dbReference type="Pfam" id="PF22964"/>
    </source>
</evidence>
<keyword evidence="1" id="KW-0833">Ubl conjugation pathway</keyword>
<protein>
    <submittedName>
        <fullName evidence="5">Uncharacterized protein</fullName>
    </submittedName>
</protein>
<evidence type="ECO:0000259" key="3">
    <source>
        <dbReference type="Pfam" id="PF25013"/>
    </source>
</evidence>
<keyword evidence="4" id="KW-1185">Reference proteome</keyword>
<evidence type="ECO:0000313" key="4">
    <source>
        <dbReference type="Proteomes" id="UP000887566"/>
    </source>
</evidence>
<dbReference type="PANTHER" id="PTHR12904">
    <property type="match status" value="1"/>
</dbReference>
<dbReference type="InterPro" id="IPR016024">
    <property type="entry name" value="ARM-type_fold"/>
</dbReference>
<feature type="domain" description="Zer-1-like leucine-rich repeats region" evidence="3">
    <location>
        <begin position="253"/>
        <end position="389"/>
    </location>
</feature>
<dbReference type="InterPro" id="IPR032675">
    <property type="entry name" value="LRR_dom_sf"/>
</dbReference>
<dbReference type="Proteomes" id="UP000887566">
    <property type="component" value="Unplaced"/>
</dbReference>
<dbReference type="WBParaSite" id="PSAMB.scaffold1124size35681.g11143.t1">
    <property type="protein sequence ID" value="PSAMB.scaffold1124size35681.g11143.t1"/>
    <property type="gene ID" value="PSAMB.scaffold1124size35681.g11143"/>
</dbReference>
<dbReference type="InterPro" id="IPR011989">
    <property type="entry name" value="ARM-like"/>
</dbReference>
<sequence>MTFPEVDVPLTAPSLLALSAGAIAENPSLLGSSDGCSISTKGGRPCLPLEASTSVFDALRQRWSDVPLPTINSLDVLEDFADGDRLPLDDLNLSHAAITDTLLARLVKTNETRLISLDLTDTQGLAGPEFNDIIEAENVHLDKLKTLALSSYELFGQVPSPMVKSVSMGTLPVKVADDLAAAGLDLETDLIDLQSISDSISIASSDSGARMTERRNNLDRPFTQRCPNVESMTLLGKNYREDFIAPNEFILKALAPLRQLRLLDLSYWQRIEDLRSLRPFSSTLTAVILYDVPDLYQALDTICELTSLRFLDLSQGQRDTGTYPRPVTALHKLVTSLKNLDHLDISSTNLASQPSHYDRPFKGLGNLRSDIFGLRCLEHRLKFLGLFNCDNASHFAEIPADQITGDANEAQIILSLQVYQKRPGLLQIVLNESYQLYRFGSNQKCHREALHLVLSAMRTHLSDSTLQIAGSASLFYIIRQVTMNRVTKRNVVTALLNGMDAHMEEQVMVRNCCLSLCQFEIPQEILFDYNRVARLLVVVLRHHSADHLTQRIVVFLLNSMACHVEGEQKVQVGNIGAIEAILDQIRRKHAASICDDVMEVGWSFLWNITDETPLNCQRFLRSDGLQLFHQCYQ</sequence>
<organism evidence="4 5">
    <name type="scientific">Plectus sambesii</name>
    <dbReference type="NCBI Taxonomy" id="2011161"/>
    <lineage>
        <taxon>Eukaryota</taxon>
        <taxon>Metazoa</taxon>
        <taxon>Ecdysozoa</taxon>
        <taxon>Nematoda</taxon>
        <taxon>Chromadorea</taxon>
        <taxon>Plectida</taxon>
        <taxon>Plectina</taxon>
        <taxon>Plectoidea</taxon>
        <taxon>Plectidae</taxon>
        <taxon>Plectus</taxon>
    </lineage>
</organism>
<dbReference type="AlphaFoldDB" id="A0A914UPL5"/>
<dbReference type="GO" id="GO:0031462">
    <property type="term" value="C:Cul2-RING ubiquitin ligase complex"/>
    <property type="evidence" value="ECO:0007669"/>
    <property type="project" value="TreeGrafter"/>
</dbReference>
<dbReference type="InterPro" id="IPR055142">
    <property type="entry name" value="ZER1-like_C"/>
</dbReference>
<dbReference type="SUPFAM" id="SSF48371">
    <property type="entry name" value="ARM repeat"/>
    <property type="match status" value="1"/>
</dbReference>
<dbReference type="PANTHER" id="PTHR12904:SF23">
    <property type="entry name" value="PROTEIN ZER-1 HOMOLOG"/>
    <property type="match status" value="1"/>
</dbReference>
<dbReference type="Pfam" id="PF22964">
    <property type="entry name" value="ZER1-like_2nd"/>
    <property type="match status" value="1"/>
</dbReference>
<name>A0A914UPL5_9BILA</name>
<feature type="domain" description="Protein zer-1 homolog-like C-terminal" evidence="2">
    <location>
        <begin position="456"/>
        <end position="632"/>
    </location>
</feature>
<dbReference type="Pfam" id="PF25013">
    <property type="entry name" value="LRR_Zer-1"/>
    <property type="match status" value="1"/>
</dbReference>
<dbReference type="InterPro" id="IPR051341">
    <property type="entry name" value="Zyg-11_UBL_adapter"/>
</dbReference>
<evidence type="ECO:0000313" key="5">
    <source>
        <dbReference type="WBParaSite" id="PSAMB.scaffold1124size35681.g11143.t1"/>
    </source>
</evidence>
<dbReference type="Gene3D" id="3.80.10.10">
    <property type="entry name" value="Ribonuclease Inhibitor"/>
    <property type="match status" value="1"/>
</dbReference>
<reference evidence="5" key="1">
    <citation type="submission" date="2022-11" db="UniProtKB">
        <authorList>
            <consortium name="WormBaseParasite"/>
        </authorList>
    </citation>
    <scope>IDENTIFICATION</scope>
</reference>
<dbReference type="Gene3D" id="1.25.10.10">
    <property type="entry name" value="Leucine-rich Repeat Variant"/>
    <property type="match status" value="1"/>
</dbReference>
<evidence type="ECO:0000256" key="1">
    <source>
        <dbReference type="ARBA" id="ARBA00022786"/>
    </source>
</evidence>
<proteinExistence type="predicted"/>
<dbReference type="InterPro" id="IPR056845">
    <property type="entry name" value="LRR_Zer-1"/>
</dbReference>
<dbReference type="SUPFAM" id="SSF52058">
    <property type="entry name" value="L domain-like"/>
    <property type="match status" value="1"/>
</dbReference>